<dbReference type="Ensembl" id="ENSFHET00000002185.1">
    <property type="protein sequence ID" value="ENSFHEP00000008411.1"/>
    <property type="gene ID" value="ENSFHEG00000009604.1"/>
</dbReference>
<feature type="signal peptide" evidence="1">
    <location>
        <begin position="1"/>
        <end position="16"/>
    </location>
</feature>
<evidence type="ECO:0000313" key="3">
    <source>
        <dbReference type="Proteomes" id="UP000265000"/>
    </source>
</evidence>
<name>A0A3Q2P7K0_FUNHE</name>
<proteinExistence type="predicted"/>
<feature type="chain" id="PRO_5018638097" evidence="1">
    <location>
        <begin position="17"/>
        <end position="137"/>
    </location>
</feature>
<organism evidence="2 3">
    <name type="scientific">Fundulus heteroclitus</name>
    <name type="common">Killifish</name>
    <name type="synonym">Mummichog</name>
    <dbReference type="NCBI Taxonomy" id="8078"/>
    <lineage>
        <taxon>Eukaryota</taxon>
        <taxon>Metazoa</taxon>
        <taxon>Chordata</taxon>
        <taxon>Craniata</taxon>
        <taxon>Vertebrata</taxon>
        <taxon>Euteleostomi</taxon>
        <taxon>Actinopterygii</taxon>
        <taxon>Neopterygii</taxon>
        <taxon>Teleostei</taxon>
        <taxon>Neoteleostei</taxon>
        <taxon>Acanthomorphata</taxon>
        <taxon>Ovalentaria</taxon>
        <taxon>Atherinomorphae</taxon>
        <taxon>Cyprinodontiformes</taxon>
        <taxon>Fundulidae</taxon>
        <taxon>Fundulus</taxon>
    </lineage>
</organism>
<reference evidence="2" key="2">
    <citation type="submission" date="2025-09" db="UniProtKB">
        <authorList>
            <consortium name="Ensembl"/>
        </authorList>
    </citation>
    <scope>IDENTIFICATION</scope>
</reference>
<evidence type="ECO:0000313" key="2">
    <source>
        <dbReference type="Ensembl" id="ENSFHEP00000008411.1"/>
    </source>
</evidence>
<dbReference type="Proteomes" id="UP000265000">
    <property type="component" value="Unplaced"/>
</dbReference>
<reference evidence="2" key="1">
    <citation type="submission" date="2025-08" db="UniProtKB">
        <authorList>
            <consortium name="Ensembl"/>
        </authorList>
    </citation>
    <scope>IDENTIFICATION</scope>
</reference>
<accession>A0A3Q2P7K0</accession>
<dbReference type="AlphaFoldDB" id="A0A3Q2P7K0"/>
<protein>
    <submittedName>
        <fullName evidence="2">Uncharacterized protein</fullName>
    </submittedName>
</protein>
<sequence length="137" mass="14698">PPLLSVALTLLSLSDAQQSLREAVASACTGKGYGITLQTVLSPHVRHSSELLIPVVAFCPCASCPPSKCAQTDGQLPWKWSATMPHSGISLRAAVRKKKKIFLNYTSPVITHSLPLTDWTPDTACRRGCRLQMIGGS</sequence>
<keyword evidence="3" id="KW-1185">Reference proteome</keyword>
<keyword evidence="1" id="KW-0732">Signal</keyword>
<evidence type="ECO:0000256" key="1">
    <source>
        <dbReference type="SAM" id="SignalP"/>
    </source>
</evidence>